<protein>
    <submittedName>
        <fullName evidence="3">NYN domain-containing protein</fullName>
    </submittedName>
</protein>
<gene>
    <name evidence="3" type="ORF">Q5M86_02450</name>
</gene>
<dbReference type="RefSeq" id="WP_304392230.1">
    <property type="nucleotide sequence ID" value="NZ_JAUPBM010000016.1"/>
</dbReference>
<evidence type="ECO:0000313" key="4">
    <source>
        <dbReference type="Proteomes" id="UP001175147"/>
    </source>
</evidence>
<feature type="region of interest" description="Disordered" evidence="1">
    <location>
        <begin position="166"/>
        <end position="240"/>
    </location>
</feature>
<reference evidence="3" key="1">
    <citation type="submission" date="2023-07" db="EMBL/GenBank/DDBJ databases">
        <title>Mucosal microbiota of week-old chicken and adult hens.</title>
        <authorList>
            <person name="Volf J."/>
            <person name="Karasova D."/>
            <person name="Crhanova M."/>
            <person name="Faldynova M."/>
            <person name="Prikrylova H."/>
            <person name="Zeman M."/>
            <person name="Babak V."/>
            <person name="Rajova J."/>
            <person name="Rychlik I."/>
        </authorList>
    </citation>
    <scope>NUCLEOTIDE SEQUENCE</scope>
    <source>
        <strain evidence="3">ET902</strain>
    </source>
</reference>
<feature type="compositionally biased region" description="Basic and acidic residues" evidence="1">
    <location>
        <begin position="166"/>
        <end position="177"/>
    </location>
</feature>
<comment type="caution">
    <text evidence="3">The sequence shown here is derived from an EMBL/GenBank/DDBJ whole genome shotgun (WGS) entry which is preliminary data.</text>
</comment>
<keyword evidence="4" id="KW-1185">Reference proteome</keyword>
<organism evidence="3 4">
    <name type="scientific">Brachyspira innocens</name>
    <dbReference type="NCBI Taxonomy" id="13264"/>
    <lineage>
        <taxon>Bacteria</taxon>
        <taxon>Pseudomonadati</taxon>
        <taxon>Spirochaetota</taxon>
        <taxon>Spirochaetia</taxon>
        <taxon>Brachyspirales</taxon>
        <taxon>Brachyspiraceae</taxon>
        <taxon>Brachyspira</taxon>
    </lineage>
</organism>
<feature type="domain" description="NYN" evidence="2">
    <location>
        <begin position="3"/>
        <end position="145"/>
    </location>
</feature>
<name>A0ABT8YUR1_9SPIR</name>
<evidence type="ECO:0000259" key="2">
    <source>
        <dbReference type="Pfam" id="PF01936"/>
    </source>
</evidence>
<evidence type="ECO:0000313" key="3">
    <source>
        <dbReference type="EMBL" id="MDO7019628.1"/>
    </source>
</evidence>
<evidence type="ECO:0000256" key="1">
    <source>
        <dbReference type="SAM" id="MobiDB-lite"/>
    </source>
</evidence>
<dbReference type="Pfam" id="PF01936">
    <property type="entry name" value="NYN"/>
    <property type="match status" value="1"/>
</dbReference>
<dbReference type="EMBL" id="JAUPBM010000016">
    <property type="protein sequence ID" value="MDO7019628.1"/>
    <property type="molecule type" value="Genomic_DNA"/>
</dbReference>
<feature type="compositionally biased region" description="Basic and acidic residues" evidence="1">
    <location>
        <begin position="199"/>
        <end position="218"/>
    </location>
</feature>
<dbReference type="Proteomes" id="UP001175147">
    <property type="component" value="Unassembled WGS sequence"/>
</dbReference>
<proteinExistence type="predicted"/>
<accession>A0ABT8YUR1</accession>
<dbReference type="InterPro" id="IPR021139">
    <property type="entry name" value="NYN"/>
</dbReference>
<sequence>MKKIGIYIDLENIRYLDFHVNLKSMLKSILDYYKEQLKDEYVIFSIKKAYGDSKSIKKYAKHLRDLHIDIIHSVPFKKAKNMADMKSSLDAFEDFIIYKKIDIIVFVTKDVDYSIVMDKLMRHGCIVSMVTTSDNFEKNIFQNACCHDPFKIEKYRDNAIKENNKENNLENKIDNKNKNKKMANENSKNEVSRGNIIDNNKKNNESKKRKKNNENKSEKNKHKQNKEIENNNEINSLKEENKIESIEQNNYNNDNNDNKENKIEEKDFWQCFSDEIKDFYDKNANLEISKSYICNKINDKLCQKGESALKLAGYQNINEVIDFLNKNEIKTTSNNSSFTIEETIKSFENKMNVNILNKNEINYTEEINDKNFIYVLKKVLSEDKENKAITLSSVMKKINKEFNMASGQSAIKHTKFKNIKEIILKLGKSAELTEQGRKFIIKDKDKVLETLEDITKEL</sequence>